<organism evidence="4">
    <name type="scientific">Streptomyces sp. R21</name>
    <dbReference type="NCBI Taxonomy" id="3238627"/>
    <lineage>
        <taxon>Bacteria</taxon>
        <taxon>Bacillati</taxon>
        <taxon>Actinomycetota</taxon>
        <taxon>Actinomycetes</taxon>
        <taxon>Kitasatosporales</taxon>
        <taxon>Streptomycetaceae</taxon>
        <taxon>Streptomyces</taxon>
    </lineage>
</organism>
<feature type="compositionally biased region" description="Low complexity" evidence="1">
    <location>
        <begin position="579"/>
        <end position="599"/>
    </location>
</feature>
<dbReference type="PROSITE" id="PS50231">
    <property type="entry name" value="RICIN_B_LECTIN"/>
    <property type="match status" value="1"/>
</dbReference>
<sequence>MTDGQLAADLKKNPGKRPSHYPVGELLDRHWEAVFSYARLCTDGVRPAGILTTAAFTRLFGDTLRQTGPATAWRPQLLVTVRRIAAEWDADKRHTLLHPELRTGSGGERAAARLLPRENRRLLSRAFQRLREPSRCLLWHTEVESEQLEVPAALLGLDLDDAAVELARARERLREACMEVHRELAPEQECRRYSRMLDVSVRRGGVDLDPDLRAHMARCEHCRYAADQLNQFNGELAVPLAESVLGWGARAYLEARAARAAAEVEVAPTGAIVEVTPTGAAETPGTGPGVAADVGSGISAATAGVQHTPAGHRPPRAEGRRDARPPTHKAPRRSVRRRNLTLAVLTVSGLVLVPLVLWSALGSGDDGMSGNTPTDAASSGTGRGPGGNPSWIGSGDSANGAMSGRLRNAATGLCIGLVGNKAAVGTETELASCGSEASPRWSYESDGLLRLQDAPDLCLDSHLGYSVQLAPCTGPSKPDTKNVRYDFTLQGALVPRWNQDLALTPASAKEKAALVLKSRDDAAPQRWTLDTSGPALQMEVVNWDSEDTSPAPEPSGPPRHSTTSSSTAPTTKPTPTPSTPKTTAPSAHPTYSTNPTNPTYPGGSSCYYPNYCYGTGRYGGTGYGGYGYGGYGYGYGGYGYGYGGQR</sequence>
<evidence type="ECO:0000256" key="2">
    <source>
        <dbReference type="SAM" id="Phobius"/>
    </source>
</evidence>
<dbReference type="AlphaFoldDB" id="A0AB39P5G3"/>
<dbReference type="Gene3D" id="2.80.10.50">
    <property type="match status" value="1"/>
</dbReference>
<feature type="compositionally biased region" description="Basic and acidic residues" evidence="1">
    <location>
        <begin position="315"/>
        <end position="325"/>
    </location>
</feature>
<reference evidence="4" key="1">
    <citation type="submission" date="2024-07" db="EMBL/GenBank/DDBJ databases">
        <authorList>
            <person name="Yu S.T."/>
        </authorList>
    </citation>
    <scope>NUCLEOTIDE SEQUENCE</scope>
    <source>
        <strain evidence="4">R21</strain>
    </source>
</reference>
<feature type="compositionally biased region" description="Polar residues" evidence="1">
    <location>
        <begin position="369"/>
        <end position="380"/>
    </location>
</feature>
<gene>
    <name evidence="4" type="ORF">AB5J56_06635</name>
</gene>
<feature type="compositionally biased region" description="Low complexity" evidence="1">
    <location>
        <begin position="558"/>
        <end position="571"/>
    </location>
</feature>
<feature type="region of interest" description="Disordered" evidence="1">
    <location>
        <begin position="544"/>
        <end position="599"/>
    </location>
</feature>
<dbReference type="SMART" id="SM00458">
    <property type="entry name" value="RICIN"/>
    <property type="match status" value="1"/>
</dbReference>
<protein>
    <submittedName>
        <fullName evidence="4">Ricin-type beta-trefoil lectin domain protein</fullName>
    </submittedName>
</protein>
<feature type="domain" description="Ricin B lectin" evidence="3">
    <location>
        <begin position="399"/>
        <end position="530"/>
    </location>
</feature>
<dbReference type="RefSeq" id="WP_369230999.1">
    <property type="nucleotide sequence ID" value="NZ_CP163435.1"/>
</dbReference>
<feature type="region of interest" description="Disordered" evidence="1">
    <location>
        <begin position="303"/>
        <end position="335"/>
    </location>
</feature>
<keyword evidence="2" id="KW-0812">Transmembrane</keyword>
<dbReference type="InterPro" id="IPR000772">
    <property type="entry name" value="Ricin_B_lectin"/>
</dbReference>
<dbReference type="EMBL" id="CP163435">
    <property type="protein sequence ID" value="XDQ24394.1"/>
    <property type="molecule type" value="Genomic_DNA"/>
</dbReference>
<evidence type="ECO:0000259" key="3">
    <source>
        <dbReference type="SMART" id="SM00458"/>
    </source>
</evidence>
<feature type="region of interest" description="Disordered" evidence="1">
    <location>
        <begin position="1"/>
        <end position="21"/>
    </location>
</feature>
<evidence type="ECO:0000313" key="4">
    <source>
        <dbReference type="EMBL" id="XDQ24394.1"/>
    </source>
</evidence>
<dbReference type="InterPro" id="IPR035992">
    <property type="entry name" value="Ricin_B-like_lectins"/>
</dbReference>
<evidence type="ECO:0000256" key="1">
    <source>
        <dbReference type="SAM" id="MobiDB-lite"/>
    </source>
</evidence>
<feature type="region of interest" description="Disordered" evidence="1">
    <location>
        <begin position="364"/>
        <end position="399"/>
    </location>
</feature>
<keyword evidence="2" id="KW-1133">Transmembrane helix</keyword>
<keyword evidence="2" id="KW-0472">Membrane</keyword>
<proteinExistence type="predicted"/>
<dbReference type="SUPFAM" id="SSF50370">
    <property type="entry name" value="Ricin B-like lectins"/>
    <property type="match status" value="1"/>
</dbReference>
<name>A0AB39P5G3_9ACTN</name>
<feature type="compositionally biased region" description="Basic residues" evidence="1">
    <location>
        <begin position="326"/>
        <end position="335"/>
    </location>
</feature>
<accession>A0AB39P5G3</accession>
<feature type="transmembrane region" description="Helical" evidence="2">
    <location>
        <begin position="340"/>
        <end position="361"/>
    </location>
</feature>
<dbReference type="Pfam" id="PF00652">
    <property type="entry name" value="Ricin_B_lectin"/>
    <property type="match status" value="1"/>
</dbReference>